<dbReference type="GO" id="GO:0016779">
    <property type="term" value="F:nucleotidyltransferase activity"/>
    <property type="evidence" value="ECO:0007669"/>
    <property type="project" value="UniProtKB-KW"/>
</dbReference>
<dbReference type="InterPro" id="IPR050793">
    <property type="entry name" value="CMP-NeuNAc_synthase"/>
</dbReference>
<keyword evidence="1" id="KW-0548">Nucleotidyltransferase</keyword>
<dbReference type="RefSeq" id="WP_265163898.1">
    <property type="nucleotide sequence ID" value="NZ_CP069620.1"/>
</dbReference>
<keyword evidence="1" id="KW-0808">Transferase</keyword>
<proteinExistence type="predicted"/>
<sequence>MNTLITVCARGGSKGIPGKNIKILNKKPLIYYSLKLADIYASENPGVQIYLSTDSDEIKQTVRACNLKTVSTEYDRPAELATDNSGKIGVLNDVRLYAERENKIIYDYILDLDVTSPLRTIQDIQTAFGLLRSNKEAINIFSVNEANRNPYFNMVEKRPNSEFIQLVKEGEFVTRQSAPKVYDMNASFYIYRRSFFENHMTSPITPKTLIYQMPHICFDLDHPLDYDFMSFLMEKDKLDFNFLQ</sequence>
<dbReference type="CDD" id="cd02513">
    <property type="entry name" value="CMP-NeuAc_Synthase"/>
    <property type="match status" value="1"/>
</dbReference>
<dbReference type="PANTHER" id="PTHR21485:SF6">
    <property type="entry name" value="N-ACYLNEURAMINATE CYTIDYLYLTRANSFERASE-RELATED"/>
    <property type="match status" value="1"/>
</dbReference>
<reference evidence="1" key="1">
    <citation type="submission" date="2021-02" db="EMBL/GenBank/DDBJ databases">
        <title>Salinimicrobium sp. nov. isolated from seawater in Tongyeong, Republic of Korea.</title>
        <authorList>
            <person name="Lee S.-J."/>
        </authorList>
    </citation>
    <scope>NUCLEOTIDE SEQUENCE</scope>
    <source>
        <strain evidence="1">HN-2-9-2</strain>
    </source>
</reference>
<organism evidence="1 2">
    <name type="scientific">Salinimicrobium tongyeongense</name>
    <dbReference type="NCBI Taxonomy" id="2809707"/>
    <lineage>
        <taxon>Bacteria</taxon>
        <taxon>Pseudomonadati</taxon>
        <taxon>Bacteroidota</taxon>
        <taxon>Flavobacteriia</taxon>
        <taxon>Flavobacteriales</taxon>
        <taxon>Flavobacteriaceae</taxon>
        <taxon>Salinimicrobium</taxon>
    </lineage>
</organism>
<accession>A0ABY6NRR1</accession>
<dbReference type="InterPro" id="IPR003329">
    <property type="entry name" value="Cytidylyl_trans"/>
</dbReference>
<dbReference type="Gene3D" id="3.90.550.10">
    <property type="entry name" value="Spore Coat Polysaccharide Biosynthesis Protein SpsA, Chain A"/>
    <property type="match status" value="1"/>
</dbReference>
<dbReference type="InterPro" id="IPR029044">
    <property type="entry name" value="Nucleotide-diphossugar_trans"/>
</dbReference>
<evidence type="ECO:0000313" key="2">
    <source>
        <dbReference type="Proteomes" id="UP001163981"/>
    </source>
</evidence>
<protein>
    <submittedName>
        <fullName evidence="1">Acylneuraminate cytidylyltransferase family protein</fullName>
    </submittedName>
</protein>
<dbReference type="Pfam" id="PF02348">
    <property type="entry name" value="CTP_transf_3"/>
    <property type="match status" value="1"/>
</dbReference>
<dbReference type="EMBL" id="CP069620">
    <property type="protein sequence ID" value="UZH55523.1"/>
    <property type="molecule type" value="Genomic_DNA"/>
</dbReference>
<gene>
    <name evidence="1" type="ORF">JRG66_01090</name>
</gene>
<name>A0ABY6NRR1_9FLAO</name>
<evidence type="ECO:0000313" key="1">
    <source>
        <dbReference type="EMBL" id="UZH55523.1"/>
    </source>
</evidence>
<dbReference type="PANTHER" id="PTHR21485">
    <property type="entry name" value="HAD SUPERFAMILY MEMBERS CMAS AND KDSC"/>
    <property type="match status" value="1"/>
</dbReference>
<dbReference type="SUPFAM" id="SSF53448">
    <property type="entry name" value="Nucleotide-diphospho-sugar transferases"/>
    <property type="match status" value="1"/>
</dbReference>
<dbReference type="Proteomes" id="UP001163981">
    <property type="component" value="Chromosome"/>
</dbReference>
<keyword evidence="2" id="KW-1185">Reference proteome</keyword>